<dbReference type="GO" id="GO:0001725">
    <property type="term" value="C:stress fiber"/>
    <property type="evidence" value="ECO:0007669"/>
    <property type="project" value="UniProtKB-SubCell"/>
</dbReference>
<keyword evidence="18" id="KW-0131">Cell cycle</keyword>
<keyword evidence="10" id="KW-0346">Stress response</keyword>
<evidence type="ECO:0000256" key="18">
    <source>
        <dbReference type="ARBA" id="ARBA00023306"/>
    </source>
</evidence>
<feature type="region of interest" description="Disordered" evidence="22">
    <location>
        <begin position="61"/>
        <end position="147"/>
    </location>
</feature>
<evidence type="ECO:0000256" key="12">
    <source>
        <dbReference type="ARBA" id="ARBA00023054"/>
    </source>
</evidence>
<evidence type="ECO:0000256" key="6">
    <source>
        <dbReference type="ARBA" id="ARBA00022475"/>
    </source>
</evidence>
<feature type="compositionally biased region" description="Polar residues" evidence="22">
    <location>
        <begin position="120"/>
        <end position="130"/>
    </location>
</feature>
<keyword evidence="11" id="KW-0770">Synapse</keyword>
<evidence type="ECO:0000256" key="20">
    <source>
        <dbReference type="ARBA" id="ARBA00040095"/>
    </source>
</evidence>
<dbReference type="PANTHER" id="PTHR16768">
    <property type="entry name" value="DOWN REGULATED IN RENAL CARCINOMA 1/TU3A"/>
    <property type="match status" value="1"/>
</dbReference>
<keyword evidence="14" id="KW-0009">Actin-binding</keyword>
<protein>
    <recommendedName>
        <fullName evidence="20">Actin-associated protein FAM107A</fullName>
    </recommendedName>
</protein>
<dbReference type="AlphaFoldDB" id="A0A3Q3G2X6"/>
<evidence type="ECO:0000256" key="21">
    <source>
        <dbReference type="ARBA" id="ARBA00045129"/>
    </source>
</evidence>
<dbReference type="GO" id="GO:0032956">
    <property type="term" value="P:regulation of actin cytoskeleton organization"/>
    <property type="evidence" value="ECO:0007669"/>
    <property type="project" value="TreeGrafter"/>
</dbReference>
<feature type="compositionally biased region" description="Basic residues" evidence="22">
    <location>
        <begin position="1"/>
        <end position="22"/>
    </location>
</feature>
<keyword evidence="6" id="KW-1003">Cell membrane</keyword>
<keyword evidence="17" id="KW-0966">Cell projection</keyword>
<evidence type="ECO:0000256" key="9">
    <source>
        <dbReference type="ARBA" id="ARBA00022949"/>
    </source>
</evidence>
<keyword evidence="12" id="KW-0175">Coiled coil</keyword>
<evidence type="ECO:0000256" key="15">
    <source>
        <dbReference type="ARBA" id="ARBA00023212"/>
    </source>
</evidence>
<evidence type="ECO:0000256" key="3">
    <source>
        <dbReference type="ARBA" id="ARBA00004246"/>
    </source>
</evidence>
<dbReference type="GO" id="GO:0003779">
    <property type="term" value="F:actin binding"/>
    <property type="evidence" value="ECO:0007669"/>
    <property type="project" value="UniProtKB-KW"/>
</dbReference>
<keyword evidence="24" id="KW-1185">Reference proteome</keyword>
<dbReference type="GO" id="GO:0051017">
    <property type="term" value="P:actin filament bundle assembly"/>
    <property type="evidence" value="ECO:0007669"/>
    <property type="project" value="TreeGrafter"/>
</dbReference>
<feature type="compositionally biased region" description="Basic and acidic residues" evidence="22">
    <location>
        <begin position="92"/>
        <end position="119"/>
    </location>
</feature>
<reference evidence="23" key="2">
    <citation type="submission" date="2025-09" db="UniProtKB">
        <authorList>
            <consortium name="Ensembl"/>
        </authorList>
    </citation>
    <scope>IDENTIFICATION</scope>
</reference>
<proteinExistence type="predicted"/>
<gene>
    <name evidence="23" type="primary">FAM107A</name>
</gene>
<evidence type="ECO:0000256" key="14">
    <source>
        <dbReference type="ARBA" id="ARBA00023203"/>
    </source>
</evidence>
<evidence type="ECO:0000256" key="1">
    <source>
        <dbReference type="ARBA" id="ARBA00004123"/>
    </source>
</evidence>
<dbReference type="Proteomes" id="UP000261660">
    <property type="component" value="Unplaced"/>
</dbReference>
<feature type="compositionally biased region" description="Basic and acidic residues" evidence="22">
    <location>
        <begin position="72"/>
        <end position="82"/>
    </location>
</feature>
<keyword evidence="15" id="KW-0206">Cytoskeleton</keyword>
<evidence type="ECO:0000313" key="24">
    <source>
        <dbReference type="Proteomes" id="UP000261660"/>
    </source>
</evidence>
<evidence type="ECO:0000256" key="17">
    <source>
        <dbReference type="ARBA" id="ARBA00023273"/>
    </source>
</evidence>
<dbReference type="GO" id="GO:0043005">
    <property type="term" value="C:neuron projection"/>
    <property type="evidence" value="ECO:0007669"/>
    <property type="project" value="TreeGrafter"/>
</dbReference>
<sequence>MGVTHGKKRDLQHLPHRGKKHLDKSVSEMQTHQTEQKDLHSELQAPHLQIEVESGDLIIPQKPLNPLTASKSHNELHRELRLTHNRRVSPKGRSELQRALEKRKWEQKMKGSRDQEETQRSGSPLQQQMLERQKLERDRERQLEVPEFLQVKERLRRTPVLDAGEK</sequence>
<dbReference type="OrthoDB" id="5963205at2759"/>
<evidence type="ECO:0000256" key="2">
    <source>
        <dbReference type="ARBA" id="ARBA00004236"/>
    </source>
</evidence>
<evidence type="ECO:0000256" key="8">
    <source>
        <dbReference type="ARBA" id="ARBA00022604"/>
    </source>
</evidence>
<evidence type="ECO:0000256" key="4">
    <source>
        <dbReference type="ARBA" id="ARBA00004316"/>
    </source>
</evidence>
<evidence type="ECO:0000256" key="19">
    <source>
        <dbReference type="ARBA" id="ARBA00034103"/>
    </source>
</evidence>
<evidence type="ECO:0000313" key="23">
    <source>
        <dbReference type="Ensembl" id="ENSLBEP00000026034.1"/>
    </source>
</evidence>
<keyword evidence="16" id="KW-0539">Nucleus</keyword>
<keyword evidence="8" id="KW-0341">Growth regulation</keyword>
<dbReference type="InterPro" id="IPR009533">
    <property type="entry name" value="FAM107"/>
</dbReference>
<comment type="function">
    <text evidence="21">Stress-inducible actin-binding protein that plays a role in synaptic and cognitive functions by modulating actin filamentous (F-actin) dynamics. Mediates polymerization of globular actin to F-actin. Also binds to, stabilizes and bundles F-actin. Involved in synaptic function by regulating neurite outgrowth in an actin-dependent manner and for the acquisition of hippocampus-dependent cognitive function, such as learning and long-term memory. Plays a role in the actin and microtubule cytoskeleton organization; negatively regulates focal adhesion (FA) assembly promoting malignant glial cell migration in an actin-, microtubule- and MAP1A-dependent manner. Also involved in neuroblastoma G1/S phase cell cycle progression and cell proliferation inhibition by stimulating ubiquitination of NF-kappa-B subunit RELA and NF-kappa-B degradation in a COMMD1- and actin-dependent manner. May play a role in tumor development.</text>
</comment>
<dbReference type="PANTHER" id="PTHR16768:SF3">
    <property type="entry name" value="ACTIN-ASSOCIATED PROTEIN FAM107A"/>
    <property type="match status" value="1"/>
</dbReference>
<keyword evidence="13" id="KW-0472">Membrane</keyword>
<keyword evidence="7" id="KW-0963">Cytoplasm</keyword>
<dbReference type="GO" id="GO:0030041">
    <property type="term" value="P:actin filament polymerization"/>
    <property type="evidence" value="ECO:0007669"/>
    <property type="project" value="TreeGrafter"/>
</dbReference>
<dbReference type="GO" id="GO:0045202">
    <property type="term" value="C:synapse"/>
    <property type="evidence" value="ECO:0007669"/>
    <property type="project" value="UniProtKB-SubCell"/>
</dbReference>
<dbReference type="GO" id="GO:0005886">
    <property type="term" value="C:plasma membrane"/>
    <property type="evidence" value="ECO:0007669"/>
    <property type="project" value="UniProtKB-SubCell"/>
</dbReference>
<evidence type="ECO:0000256" key="16">
    <source>
        <dbReference type="ARBA" id="ARBA00023242"/>
    </source>
</evidence>
<dbReference type="Ensembl" id="ENSLBET00000027326.1">
    <property type="protein sequence ID" value="ENSLBEP00000026034.1"/>
    <property type="gene ID" value="ENSLBEG00000019842.1"/>
</dbReference>
<dbReference type="Pfam" id="PF06625">
    <property type="entry name" value="DUF1151"/>
    <property type="match status" value="1"/>
</dbReference>
<dbReference type="GO" id="GO:0005634">
    <property type="term" value="C:nucleus"/>
    <property type="evidence" value="ECO:0007669"/>
    <property type="project" value="UniProtKB-SubCell"/>
</dbReference>
<evidence type="ECO:0000256" key="11">
    <source>
        <dbReference type="ARBA" id="ARBA00023018"/>
    </source>
</evidence>
<evidence type="ECO:0000256" key="7">
    <source>
        <dbReference type="ARBA" id="ARBA00022490"/>
    </source>
</evidence>
<evidence type="ECO:0000256" key="5">
    <source>
        <dbReference type="ARBA" id="ARBA00004529"/>
    </source>
</evidence>
<evidence type="ECO:0000256" key="22">
    <source>
        <dbReference type="SAM" id="MobiDB-lite"/>
    </source>
</evidence>
<name>A0A3Q3G2X6_9LABR</name>
<reference evidence="23" key="1">
    <citation type="submission" date="2025-08" db="UniProtKB">
        <authorList>
            <consortium name="Ensembl"/>
        </authorList>
    </citation>
    <scope>IDENTIFICATION</scope>
</reference>
<dbReference type="GeneTree" id="ENSGT00390000011228"/>
<organism evidence="23 24">
    <name type="scientific">Labrus bergylta</name>
    <name type="common">ballan wrasse</name>
    <dbReference type="NCBI Taxonomy" id="56723"/>
    <lineage>
        <taxon>Eukaryota</taxon>
        <taxon>Metazoa</taxon>
        <taxon>Chordata</taxon>
        <taxon>Craniata</taxon>
        <taxon>Vertebrata</taxon>
        <taxon>Euteleostomi</taxon>
        <taxon>Actinopterygii</taxon>
        <taxon>Neopterygii</taxon>
        <taxon>Teleostei</taxon>
        <taxon>Neoteleostei</taxon>
        <taxon>Acanthomorphata</taxon>
        <taxon>Eupercaria</taxon>
        <taxon>Labriformes</taxon>
        <taxon>Labridae</taxon>
        <taxon>Labrus</taxon>
    </lineage>
</organism>
<evidence type="ECO:0000256" key="10">
    <source>
        <dbReference type="ARBA" id="ARBA00023016"/>
    </source>
</evidence>
<comment type="subcellular location">
    <subcellularLocation>
        <location evidence="3">Cell junction</location>
        <location evidence="3">Focal adhesion</location>
    </subcellularLocation>
    <subcellularLocation>
        <location evidence="2">Cell membrane</location>
    </subcellularLocation>
    <subcellularLocation>
        <location evidence="4">Cell projection</location>
    </subcellularLocation>
    <subcellularLocation>
        <location evidence="5">Cytoplasm</location>
        <location evidence="5">Cytoskeleton</location>
        <location evidence="5">Stress fiber</location>
    </subcellularLocation>
    <subcellularLocation>
        <location evidence="1">Nucleus</location>
    </subcellularLocation>
    <subcellularLocation>
        <location evidence="19">Synapse</location>
    </subcellularLocation>
</comment>
<keyword evidence="9" id="KW-0965">Cell junction</keyword>
<evidence type="ECO:0000256" key="13">
    <source>
        <dbReference type="ARBA" id="ARBA00023136"/>
    </source>
</evidence>
<feature type="compositionally biased region" description="Basic and acidic residues" evidence="22">
    <location>
        <begin position="131"/>
        <end position="144"/>
    </location>
</feature>
<feature type="region of interest" description="Disordered" evidence="22">
    <location>
        <begin position="1"/>
        <end position="48"/>
    </location>
</feature>
<dbReference type="InParanoid" id="A0A3Q3G2X6"/>
<dbReference type="GO" id="GO:0005925">
    <property type="term" value="C:focal adhesion"/>
    <property type="evidence" value="ECO:0007669"/>
    <property type="project" value="UniProtKB-SubCell"/>
</dbReference>
<accession>A0A3Q3G2X6</accession>